<dbReference type="SUPFAM" id="SSF50475">
    <property type="entry name" value="FMN-binding split barrel"/>
    <property type="match status" value="1"/>
</dbReference>
<evidence type="ECO:0000256" key="1">
    <source>
        <dbReference type="SAM" id="MobiDB-lite"/>
    </source>
</evidence>
<dbReference type="InterPro" id="IPR012349">
    <property type="entry name" value="Split_barrel_FMN-bd"/>
</dbReference>
<gene>
    <name evidence="3" type="ORF">GCM10007269_10660</name>
</gene>
<protein>
    <recommendedName>
        <fullName evidence="2">Pyridoxamine 5'-phosphate oxidase N-terminal domain-containing protein</fullName>
    </recommendedName>
</protein>
<dbReference type="Proteomes" id="UP000629365">
    <property type="component" value="Unassembled WGS sequence"/>
</dbReference>
<name>A0ABQ1RIH6_9MICO</name>
<feature type="domain" description="Pyridoxamine 5'-phosphate oxidase N-terminal" evidence="2">
    <location>
        <begin position="10"/>
        <end position="103"/>
    </location>
</feature>
<evidence type="ECO:0000259" key="2">
    <source>
        <dbReference type="Pfam" id="PF01243"/>
    </source>
</evidence>
<feature type="compositionally biased region" description="Basic and acidic residues" evidence="1">
    <location>
        <begin position="150"/>
        <end position="161"/>
    </location>
</feature>
<dbReference type="InterPro" id="IPR011576">
    <property type="entry name" value="Pyridox_Oxase_N"/>
</dbReference>
<dbReference type="Gene3D" id="2.30.110.10">
    <property type="entry name" value="Electron Transport, Fmn-binding Protein, Chain A"/>
    <property type="match status" value="1"/>
</dbReference>
<keyword evidence="4" id="KW-1185">Reference proteome</keyword>
<dbReference type="EMBL" id="BMCM01000001">
    <property type="protein sequence ID" value="GGD69407.1"/>
    <property type="molecule type" value="Genomic_DNA"/>
</dbReference>
<sequence length="170" mass="18591">MYGMDDLLAHARGIVDGIRYLTLATVDAGGVPWSTPVYFVADDELEFFYWMSSATSQHSRNIAAHPEVSLAVFDSTVPPYYGRCVYASGVAEMLVGDELQGGLEVYPGSDERGGSEVTEDDVTGASPWRLYRVHATALWVLCPRAPRQSCERHGRADDHRAQLRGGAVPV</sequence>
<proteinExistence type="predicted"/>
<comment type="caution">
    <text evidence="3">The sequence shown here is derived from an EMBL/GenBank/DDBJ whole genome shotgun (WGS) entry which is preliminary data.</text>
</comment>
<organism evidence="3 4">
    <name type="scientific">Microbacterium murale</name>
    <dbReference type="NCBI Taxonomy" id="1081040"/>
    <lineage>
        <taxon>Bacteria</taxon>
        <taxon>Bacillati</taxon>
        <taxon>Actinomycetota</taxon>
        <taxon>Actinomycetes</taxon>
        <taxon>Micrococcales</taxon>
        <taxon>Microbacteriaceae</taxon>
        <taxon>Microbacterium</taxon>
    </lineage>
</organism>
<reference evidence="4" key="1">
    <citation type="journal article" date="2019" name="Int. J. Syst. Evol. Microbiol.">
        <title>The Global Catalogue of Microorganisms (GCM) 10K type strain sequencing project: providing services to taxonomists for standard genome sequencing and annotation.</title>
        <authorList>
            <consortium name="The Broad Institute Genomics Platform"/>
            <consortium name="The Broad Institute Genome Sequencing Center for Infectious Disease"/>
            <person name="Wu L."/>
            <person name="Ma J."/>
        </authorList>
    </citation>
    <scope>NUCLEOTIDE SEQUENCE [LARGE SCALE GENOMIC DNA]</scope>
    <source>
        <strain evidence="4">CCM 7640</strain>
    </source>
</reference>
<evidence type="ECO:0000313" key="4">
    <source>
        <dbReference type="Proteomes" id="UP000629365"/>
    </source>
</evidence>
<evidence type="ECO:0000313" key="3">
    <source>
        <dbReference type="EMBL" id="GGD69407.1"/>
    </source>
</evidence>
<dbReference type="Pfam" id="PF01243">
    <property type="entry name" value="PNPOx_N"/>
    <property type="match status" value="1"/>
</dbReference>
<feature type="region of interest" description="Disordered" evidence="1">
    <location>
        <begin position="150"/>
        <end position="170"/>
    </location>
</feature>
<accession>A0ABQ1RIH6</accession>